<dbReference type="InterPro" id="IPR052084">
    <property type="entry name" value="SF3B4_spliceosome_assoc"/>
</dbReference>
<dbReference type="STRING" id="306901.Q2GXZ0"/>
<dbReference type="VEuPathDB" id="FungiDB:CHGG_07164"/>
<dbReference type="PANTHER" id="PTHR48030">
    <property type="entry name" value="SPLICING FACTOR 3B SUBUNIT 4"/>
    <property type="match status" value="1"/>
</dbReference>
<dbReference type="FunFam" id="3.30.70.330:FF:000505">
    <property type="entry name" value="Splicing factor 3B subunit 4"/>
    <property type="match status" value="1"/>
</dbReference>
<dbReference type="Pfam" id="PF00076">
    <property type="entry name" value="RRM_1"/>
    <property type="match status" value="2"/>
</dbReference>
<evidence type="ECO:0000256" key="6">
    <source>
        <dbReference type="PROSITE-ProRule" id="PRU00176"/>
    </source>
</evidence>
<dbReference type="GO" id="GO:0005730">
    <property type="term" value="C:nucleolus"/>
    <property type="evidence" value="ECO:0007669"/>
    <property type="project" value="TreeGrafter"/>
</dbReference>
<dbReference type="InParanoid" id="Q2GXZ0"/>
<evidence type="ECO:0000313" key="10">
    <source>
        <dbReference type="Proteomes" id="UP000001056"/>
    </source>
</evidence>
<dbReference type="GO" id="GO:0003723">
    <property type="term" value="F:RNA binding"/>
    <property type="evidence" value="ECO:0007669"/>
    <property type="project" value="UniProtKB-UniRule"/>
</dbReference>
<feature type="compositionally biased region" description="Low complexity" evidence="7">
    <location>
        <begin position="416"/>
        <end position="425"/>
    </location>
</feature>
<dbReference type="HOGENOM" id="CLU_012062_21_1_1"/>
<feature type="domain" description="RRM" evidence="8">
    <location>
        <begin position="139"/>
        <end position="217"/>
    </location>
</feature>
<name>Q2GXZ0_CHAGB</name>
<evidence type="ECO:0000259" key="8">
    <source>
        <dbReference type="PROSITE" id="PS50102"/>
    </source>
</evidence>
<dbReference type="eggNOG" id="KOG0131">
    <property type="taxonomic scope" value="Eukaryota"/>
</dbReference>
<dbReference type="GO" id="GO:0005686">
    <property type="term" value="C:U2 snRNP"/>
    <property type="evidence" value="ECO:0007669"/>
    <property type="project" value="TreeGrafter"/>
</dbReference>
<dbReference type="RefSeq" id="XP_001224820.1">
    <property type="nucleotide sequence ID" value="XM_001224819.1"/>
</dbReference>
<evidence type="ECO:0000256" key="3">
    <source>
        <dbReference type="ARBA" id="ARBA00022737"/>
    </source>
</evidence>
<gene>
    <name evidence="9" type="ORF">CHGG_07164</name>
</gene>
<evidence type="ECO:0000256" key="2">
    <source>
        <dbReference type="ARBA" id="ARBA00008363"/>
    </source>
</evidence>
<dbReference type="GeneID" id="4393564"/>
<dbReference type="CDD" id="cd12334">
    <property type="entry name" value="RRM1_SF3B4"/>
    <property type="match status" value="1"/>
</dbReference>
<dbReference type="FunFam" id="3.30.70.330:FF:000288">
    <property type="entry name" value="Splicing factor 3b subunit 4"/>
    <property type="match status" value="1"/>
</dbReference>
<dbReference type="GO" id="GO:0048026">
    <property type="term" value="P:positive regulation of mRNA splicing, via spliceosome"/>
    <property type="evidence" value="ECO:0007669"/>
    <property type="project" value="TreeGrafter"/>
</dbReference>
<organism evidence="9 10">
    <name type="scientific">Chaetomium globosum (strain ATCC 6205 / CBS 148.51 / DSM 1962 / NBRC 6347 / NRRL 1970)</name>
    <name type="common">Soil fungus</name>
    <dbReference type="NCBI Taxonomy" id="306901"/>
    <lineage>
        <taxon>Eukaryota</taxon>
        <taxon>Fungi</taxon>
        <taxon>Dikarya</taxon>
        <taxon>Ascomycota</taxon>
        <taxon>Pezizomycotina</taxon>
        <taxon>Sordariomycetes</taxon>
        <taxon>Sordariomycetidae</taxon>
        <taxon>Sordariales</taxon>
        <taxon>Chaetomiaceae</taxon>
        <taxon>Chaetomium</taxon>
    </lineage>
</organism>
<keyword evidence="10" id="KW-1185">Reference proteome</keyword>
<dbReference type="InterPro" id="IPR000504">
    <property type="entry name" value="RRM_dom"/>
</dbReference>
<feature type="region of interest" description="Disordered" evidence="7">
    <location>
        <begin position="366"/>
        <end position="529"/>
    </location>
</feature>
<evidence type="ECO:0000256" key="5">
    <source>
        <dbReference type="ARBA" id="ARBA00023242"/>
    </source>
</evidence>
<evidence type="ECO:0000256" key="4">
    <source>
        <dbReference type="ARBA" id="ARBA00022884"/>
    </source>
</evidence>
<dbReference type="PANTHER" id="PTHR48030:SF3">
    <property type="entry name" value="SPLICING FACTOR 3B SUBUNIT 4"/>
    <property type="match status" value="1"/>
</dbReference>
<feature type="compositionally biased region" description="Pro residues" evidence="7">
    <location>
        <begin position="452"/>
        <end position="487"/>
    </location>
</feature>
<feature type="compositionally biased region" description="Gly residues" evidence="7">
    <location>
        <begin position="404"/>
        <end position="415"/>
    </location>
</feature>
<proteinExistence type="inferred from homology"/>
<dbReference type="InterPro" id="IPR034159">
    <property type="entry name" value="SF3B4_RRM2"/>
</dbReference>
<dbReference type="Proteomes" id="UP000001056">
    <property type="component" value="Unassembled WGS sequence"/>
</dbReference>
<dbReference type="SUPFAM" id="SSF54928">
    <property type="entry name" value="RNA-binding domain, RBD"/>
    <property type="match status" value="1"/>
</dbReference>
<dbReference type="PROSITE" id="PS50102">
    <property type="entry name" value="RRM"/>
    <property type="match status" value="2"/>
</dbReference>
<dbReference type="AlphaFoldDB" id="Q2GXZ0"/>
<dbReference type="InterPro" id="IPR034158">
    <property type="entry name" value="SF3B4_RRM1"/>
</dbReference>
<dbReference type="Gene3D" id="3.30.70.330">
    <property type="match status" value="2"/>
</dbReference>
<evidence type="ECO:0000313" key="9">
    <source>
        <dbReference type="EMBL" id="EAQ85911.1"/>
    </source>
</evidence>
<dbReference type="InterPro" id="IPR035979">
    <property type="entry name" value="RBD_domain_sf"/>
</dbReference>
<dbReference type="GO" id="GO:0071011">
    <property type="term" value="C:precatalytic spliceosome"/>
    <property type="evidence" value="ECO:0007669"/>
    <property type="project" value="TreeGrafter"/>
</dbReference>
<comment type="similarity">
    <text evidence="2">Belongs to the SF3B4 family.</text>
</comment>
<sequence length="529" mass="55089">MWSLKRAGRGGCGKSQWRSRWKRTSASNIPDYGWPRVAASVAYVPVILWGTGAWTGLDGLQLVLGSGDDGLRQNRFLGGRETGLGEGDSCPAWAEHPCKSPVSLRQVQKTPPSFNRGDTLVLPPRLSRLVSFREQNKDATVYVGNIDERFTQELLSELMTQVGPVRQVHMPQDRVSQTHQGYGFVEFDTPASAEYASKVLNGIRIWGKPIRVNKASADKQKTVDIGAELFINNLDPQVDEKILYDTFSQFGQILRQPNIVRDDNNISKGYGFVSFDSFEASDAAVGTMNGQYLLSKSITVEYAYKKDGKGERHGDEAERKLAAEGKKHNIVPEQQVLPPAFHMSASSAQAGAPPTGPAASVIDPSTAMPPITPLSAGMPSPAPYGTLPPGPAGMGRPGPPPPSFGGGGGGGGGGPRAPIVGSAGLPPAPSGLPARPPPSHAGFGGPVGGFPHHPPPSGFPAGVPPGPPGPGGQVPPPMYPGMPPPPGGFAGPGGVPPPGAPIPPPGFMPPPGSVPPGFGAAPPAGFGRR</sequence>
<feature type="compositionally biased region" description="Pro residues" evidence="7">
    <location>
        <begin position="380"/>
        <end position="403"/>
    </location>
</feature>
<dbReference type="OrthoDB" id="10259687at2759"/>
<dbReference type="EMBL" id="CH408033">
    <property type="protein sequence ID" value="EAQ85911.1"/>
    <property type="molecule type" value="Genomic_DNA"/>
</dbReference>
<dbReference type="OMA" id="TARTAMH"/>
<protein>
    <recommendedName>
        <fullName evidence="8">RRM domain-containing protein</fullName>
    </recommendedName>
</protein>
<feature type="domain" description="RRM" evidence="8">
    <location>
        <begin position="227"/>
        <end position="305"/>
    </location>
</feature>
<reference evidence="10" key="1">
    <citation type="journal article" date="2015" name="Genome Announc.">
        <title>Draft genome sequence of the cellulolytic fungus Chaetomium globosum.</title>
        <authorList>
            <person name="Cuomo C.A."/>
            <person name="Untereiner W.A."/>
            <person name="Ma L.-J."/>
            <person name="Grabherr M."/>
            <person name="Birren B.W."/>
        </authorList>
    </citation>
    <scope>NUCLEOTIDE SEQUENCE [LARGE SCALE GENOMIC DNA]</scope>
    <source>
        <strain evidence="10">ATCC 6205 / CBS 148.51 / DSM 1962 / NBRC 6347 / NRRL 1970</strain>
    </source>
</reference>
<keyword evidence="3" id="KW-0677">Repeat</keyword>
<dbReference type="SMART" id="SM00360">
    <property type="entry name" value="RRM"/>
    <property type="match status" value="2"/>
</dbReference>
<keyword evidence="5" id="KW-0539">Nucleus</keyword>
<evidence type="ECO:0000256" key="7">
    <source>
        <dbReference type="SAM" id="MobiDB-lite"/>
    </source>
</evidence>
<dbReference type="InterPro" id="IPR012677">
    <property type="entry name" value="Nucleotide-bd_a/b_plait_sf"/>
</dbReference>
<feature type="compositionally biased region" description="Pro residues" evidence="7">
    <location>
        <begin position="494"/>
        <end position="514"/>
    </location>
</feature>
<feature type="compositionally biased region" description="Pro residues" evidence="7">
    <location>
        <begin position="426"/>
        <end position="439"/>
    </location>
</feature>
<accession>Q2GXZ0</accession>
<comment type="subcellular location">
    <subcellularLocation>
        <location evidence="1">Nucleus</location>
    </subcellularLocation>
</comment>
<evidence type="ECO:0000256" key="1">
    <source>
        <dbReference type="ARBA" id="ARBA00004123"/>
    </source>
</evidence>
<feature type="compositionally biased region" description="Low complexity" evidence="7">
    <location>
        <begin position="515"/>
        <end position="529"/>
    </location>
</feature>
<dbReference type="CDD" id="cd12335">
    <property type="entry name" value="RRM2_SF3B4"/>
    <property type="match status" value="1"/>
</dbReference>
<keyword evidence="4 6" id="KW-0694">RNA-binding</keyword>